<accession>A0A023WWL4</accession>
<dbReference type="EMBL" id="CP007509">
    <property type="protein sequence ID" value="AHY44209.1"/>
    <property type="molecule type" value="Genomic_DNA"/>
</dbReference>
<dbReference type="Proteomes" id="UP000025238">
    <property type="component" value="Chromosome"/>
</dbReference>
<reference evidence="1 2" key="1">
    <citation type="submission" date="2014-03" db="EMBL/GenBank/DDBJ databases">
        <title>Complete genome sequence of Pseudomonas stutzeri 19SMN4.</title>
        <authorList>
            <person name="Brunet-Galmes I."/>
            <person name="Nogales B."/>
            <person name="Busquets A."/>
            <person name="Pena A."/>
            <person name="Gomila M."/>
            <person name="Garcia-Valdes E."/>
            <person name="Lalucat J."/>
            <person name="Bennasar A."/>
            <person name="Bosch R."/>
        </authorList>
    </citation>
    <scope>NUCLEOTIDE SEQUENCE [LARGE SCALE GENOMIC DNA]</scope>
    <source>
        <strain evidence="1 2">19SMN4</strain>
    </source>
</reference>
<proteinExistence type="predicted"/>
<dbReference type="KEGG" id="pstu:UIB01_17745"/>
<dbReference type="Pfam" id="PF07148">
    <property type="entry name" value="MalM"/>
    <property type="match status" value="1"/>
</dbReference>
<dbReference type="GO" id="GO:0042597">
    <property type="term" value="C:periplasmic space"/>
    <property type="evidence" value="ECO:0007669"/>
    <property type="project" value="InterPro"/>
</dbReference>
<dbReference type="PATRIC" id="fig|316.97.peg.3547"/>
<dbReference type="AlphaFoldDB" id="A0A023WWL4"/>
<sequence length="307" mass="32942">MHPLSFLTAGLLILALTGCGSEPLRRVDALTTSPKPLERPIEQARSALAAAPTCCSGIDQLPYQPLEAGFAGDVLIDTQAPAYSFETGKSFFRAFSLPAGGPSFEIRLYSQAGSSVLAPNAMLLDSRMRPTRLLDGDDFTYVPPTGLKGDSLDARIRIDRSQPEHPGNERYLILYTSDAQMAGQTVLQHPAKAYAKAAGNEPPSIPDPVAKHSPVGVIRLVMIPDRDANAPAKGYVPGYSIGQEMGNELPGTPGPAVLPETSAYYRQAIDAALTQKDLERALRLADEATRVGDSGAKKYLLERIEIR</sequence>
<name>A0A023WWL4_STUST</name>
<evidence type="ECO:0000313" key="1">
    <source>
        <dbReference type="EMBL" id="AHY44209.1"/>
    </source>
</evidence>
<gene>
    <name evidence="1" type="ORF">UIB01_17745</name>
</gene>
<dbReference type="GO" id="GO:0008643">
    <property type="term" value="P:carbohydrate transport"/>
    <property type="evidence" value="ECO:0007669"/>
    <property type="project" value="InterPro"/>
</dbReference>
<evidence type="ECO:0000313" key="2">
    <source>
        <dbReference type="Proteomes" id="UP000025238"/>
    </source>
</evidence>
<organism evidence="1 2">
    <name type="scientific">Stutzerimonas stutzeri</name>
    <name type="common">Pseudomonas stutzeri</name>
    <dbReference type="NCBI Taxonomy" id="316"/>
    <lineage>
        <taxon>Bacteria</taxon>
        <taxon>Pseudomonadati</taxon>
        <taxon>Pseudomonadota</taxon>
        <taxon>Gammaproteobacteria</taxon>
        <taxon>Pseudomonadales</taxon>
        <taxon>Pseudomonadaceae</taxon>
        <taxon>Stutzerimonas</taxon>
    </lineage>
</organism>
<protein>
    <submittedName>
        <fullName evidence="1">Maltose operon protein</fullName>
    </submittedName>
</protein>
<dbReference type="InterPro" id="IPR010794">
    <property type="entry name" value="MalM"/>
</dbReference>